<dbReference type="RefSeq" id="WP_307023213.1">
    <property type="nucleotide sequence ID" value="NZ_JAUSUI010000013.1"/>
</dbReference>
<sequence>MISPSPEAVSPVRKRSIVIGGHKTSVSMEDEFWNGLREIAAKSKRTLSEVVGEVDSTRDQGNLSSALRLRVLSHYQARAQQ</sequence>
<dbReference type="InterPro" id="IPR027373">
    <property type="entry name" value="RHH_dom"/>
</dbReference>
<evidence type="ECO:0000259" key="1">
    <source>
        <dbReference type="Pfam" id="PF13467"/>
    </source>
</evidence>
<gene>
    <name evidence="2" type="ORF">J2S75_004347</name>
</gene>
<keyword evidence="3" id="KW-1185">Reference proteome</keyword>
<name>A0ABU0BHI7_9HYPH</name>
<comment type="caution">
    <text evidence="2">The sequence shown here is derived from an EMBL/GenBank/DDBJ whole genome shotgun (WGS) entry which is preliminary data.</text>
</comment>
<dbReference type="GO" id="GO:0003677">
    <property type="term" value="F:DNA binding"/>
    <property type="evidence" value="ECO:0007669"/>
    <property type="project" value="UniProtKB-KW"/>
</dbReference>
<organism evidence="2 3">
    <name type="scientific">Ancylobacter polymorphus</name>
    <dbReference type="NCBI Taxonomy" id="223390"/>
    <lineage>
        <taxon>Bacteria</taxon>
        <taxon>Pseudomonadati</taxon>
        <taxon>Pseudomonadota</taxon>
        <taxon>Alphaproteobacteria</taxon>
        <taxon>Hyphomicrobiales</taxon>
        <taxon>Xanthobacteraceae</taxon>
        <taxon>Ancylobacter</taxon>
    </lineage>
</organism>
<proteinExistence type="predicted"/>
<keyword evidence="2" id="KW-0238">DNA-binding</keyword>
<accession>A0ABU0BHI7</accession>
<evidence type="ECO:0000313" key="3">
    <source>
        <dbReference type="Proteomes" id="UP001224682"/>
    </source>
</evidence>
<dbReference type="Gene3D" id="1.10.3990.20">
    <property type="entry name" value="protein bp1543"/>
    <property type="match status" value="1"/>
</dbReference>
<evidence type="ECO:0000313" key="2">
    <source>
        <dbReference type="EMBL" id="MDQ0305295.1"/>
    </source>
</evidence>
<dbReference type="InterPro" id="IPR038268">
    <property type="entry name" value="RHH_sf"/>
</dbReference>
<dbReference type="Pfam" id="PF13467">
    <property type="entry name" value="RHH_4"/>
    <property type="match status" value="1"/>
</dbReference>
<feature type="domain" description="Ribbon-helix-helix" evidence="1">
    <location>
        <begin position="13"/>
        <end position="74"/>
    </location>
</feature>
<reference evidence="2 3" key="1">
    <citation type="submission" date="2023-07" db="EMBL/GenBank/DDBJ databases">
        <title>Genomic Encyclopedia of Type Strains, Phase IV (KMG-IV): sequencing the most valuable type-strain genomes for metagenomic binning, comparative biology and taxonomic classification.</title>
        <authorList>
            <person name="Goeker M."/>
        </authorList>
    </citation>
    <scope>NUCLEOTIDE SEQUENCE [LARGE SCALE GENOMIC DNA]</scope>
    <source>
        <strain evidence="2 3">DSM 2457</strain>
    </source>
</reference>
<dbReference type="Proteomes" id="UP001224682">
    <property type="component" value="Unassembled WGS sequence"/>
</dbReference>
<protein>
    <submittedName>
        <fullName evidence="2">DNA-binding ribbon-helix-helix protein</fullName>
    </submittedName>
</protein>
<dbReference type="EMBL" id="JAUSUI010000013">
    <property type="protein sequence ID" value="MDQ0305295.1"/>
    <property type="molecule type" value="Genomic_DNA"/>
</dbReference>